<dbReference type="Proteomes" id="UP000743107">
    <property type="component" value="Unassembled WGS sequence"/>
</dbReference>
<dbReference type="EMBL" id="WENB01000004">
    <property type="protein sequence ID" value="KAF0412902.1"/>
    <property type="molecule type" value="Genomic_DNA"/>
</dbReference>
<feature type="transmembrane region" description="Helical" evidence="1">
    <location>
        <begin position="232"/>
        <end position="252"/>
    </location>
</feature>
<evidence type="ECO:0000313" key="4">
    <source>
        <dbReference type="EMBL" id="MBF7114705.1"/>
    </source>
</evidence>
<evidence type="ECO:0000256" key="1">
    <source>
        <dbReference type="SAM" id="Phobius"/>
    </source>
</evidence>
<reference evidence="2 7" key="1">
    <citation type="submission" date="2017-05" db="EMBL/GenBank/DDBJ databases">
        <title>Genome sequence of Pediococcus pentosaceus strain SRCM100892.</title>
        <authorList>
            <person name="Cho S.H."/>
        </authorList>
    </citation>
    <scope>NUCLEOTIDE SEQUENCE [LARGE SCALE GENOMIC DNA]</scope>
    <source>
        <strain evidence="2 7">SRCM100892</strain>
    </source>
</reference>
<organism evidence="2 7">
    <name type="scientific">Pediococcus pentosaceus</name>
    <dbReference type="NCBI Taxonomy" id="1255"/>
    <lineage>
        <taxon>Bacteria</taxon>
        <taxon>Bacillati</taxon>
        <taxon>Bacillota</taxon>
        <taxon>Bacilli</taxon>
        <taxon>Lactobacillales</taxon>
        <taxon>Lactobacillaceae</taxon>
        <taxon>Pediococcus</taxon>
    </lineage>
</organism>
<reference evidence="6 9" key="6">
    <citation type="submission" date="2023-02" db="EMBL/GenBank/DDBJ databases">
        <title>Comparative genomics and fermentation flavor characterization of five lactic acid bacteria reveal flavor biosynthesis metabolic pathways in fermented muskmelon puree.</title>
        <authorList>
            <person name="Yuan L."/>
            <person name="Li M."/>
            <person name="Xu X."/>
            <person name="Lao F."/>
            <person name="Wu J."/>
        </authorList>
    </citation>
    <scope>NUCLEOTIDE SEQUENCE [LARGE SCALE GENOMIC DNA]</scope>
    <source>
        <strain evidence="6 9">Ca-4</strain>
    </source>
</reference>
<dbReference type="EMBL" id="CP021474">
    <property type="protein sequence ID" value="ARW19355.1"/>
    <property type="molecule type" value="Genomic_DNA"/>
</dbReference>
<reference evidence="3" key="3">
    <citation type="submission" date="2019-12" db="EMBL/GenBank/DDBJ databases">
        <title>SpeciesPrimer: A bioinformatics pipeline dedicated to the design of qPCR primers for the quantification of bacterial species.</title>
        <authorList>
            <person name="Dreier M."/>
            <person name="Berthoud H."/>
            <person name="Shani N."/>
            <person name="Wechsler D."/>
            <person name="Junier P."/>
        </authorList>
    </citation>
    <scope>NUCLEOTIDE SEQUENCE</scope>
    <source>
        <strain evidence="3">FAM13073</strain>
    </source>
</reference>
<feature type="transmembrane region" description="Helical" evidence="1">
    <location>
        <begin position="57"/>
        <end position="78"/>
    </location>
</feature>
<accession>A0A1Y0VMF6</accession>
<feature type="transmembrane region" description="Helical" evidence="1">
    <location>
        <begin position="152"/>
        <end position="175"/>
    </location>
</feature>
<evidence type="ECO:0000313" key="6">
    <source>
        <dbReference type="EMBL" id="WEA57037.1"/>
    </source>
</evidence>
<proteinExistence type="predicted"/>
<dbReference type="Proteomes" id="UP001194632">
    <property type="component" value="Unassembled WGS sequence"/>
</dbReference>
<dbReference type="OMA" id="VTWISAI"/>
<feature type="transmembrane region" description="Helical" evidence="1">
    <location>
        <begin position="182"/>
        <end position="203"/>
    </location>
</feature>
<sequence length="262" mass="29143">MNKVASVIKYDLSYFVRLILIVYLWLIGLLVGIPVLLHLVASGTEGMVIAILNDLSLLTTAALFVNVALLFYFGFLTYERFSFLIQNGISRRTGWYAKVISILIVALIGNIYSFITGLFALNGGSGYKSVPYLELYGHFFKSLPLDLVSMFIVNYIMLVMLAVFGIIAGAVFALLTRKNQKIVAISIPILGILLLAILERIVIRQSHILDPLVAFLKFAMGYSKTLGYFNPIIPATGMVILIVLSLIISRWLNTLLRTKRGE</sequence>
<dbReference type="EMBL" id="JADOFP010000003">
    <property type="protein sequence ID" value="MBF7114705.1"/>
    <property type="molecule type" value="Genomic_DNA"/>
</dbReference>
<dbReference type="Proteomes" id="UP000472573">
    <property type="component" value="Unassembled WGS sequence"/>
</dbReference>
<evidence type="ECO:0000313" key="9">
    <source>
        <dbReference type="Proteomes" id="UP001214131"/>
    </source>
</evidence>
<feature type="transmembrane region" description="Helical" evidence="1">
    <location>
        <begin position="99"/>
        <end position="121"/>
    </location>
</feature>
<protein>
    <submittedName>
        <fullName evidence="3">ABC transporter permease</fullName>
    </submittedName>
</protein>
<dbReference type="Proteomes" id="UP001214131">
    <property type="component" value="Chromosome"/>
</dbReference>
<keyword evidence="1" id="KW-0812">Transmembrane</keyword>
<evidence type="ECO:0000313" key="5">
    <source>
        <dbReference type="EMBL" id="MBF7127851.1"/>
    </source>
</evidence>
<evidence type="ECO:0000313" key="2">
    <source>
        <dbReference type="EMBL" id="ARW19355.1"/>
    </source>
</evidence>
<keyword evidence="8" id="KW-1185">Reference proteome</keyword>
<dbReference type="EMBL" id="CP118739">
    <property type="protein sequence ID" value="WEA57037.1"/>
    <property type="molecule type" value="Genomic_DNA"/>
</dbReference>
<dbReference type="AlphaFoldDB" id="A0A1Y0VMF6"/>
<dbReference type="EMBL" id="JADOFV010000004">
    <property type="protein sequence ID" value="MBF7127851.1"/>
    <property type="molecule type" value="Genomic_DNA"/>
</dbReference>
<keyword evidence="1" id="KW-0472">Membrane</keyword>
<evidence type="ECO:0000313" key="3">
    <source>
        <dbReference type="EMBL" id="KAF0412902.1"/>
    </source>
</evidence>
<dbReference type="RefSeq" id="WP_011673602.1">
    <property type="nucleotide sequence ID" value="NZ_BEWQ01000005.1"/>
</dbReference>
<feature type="transmembrane region" description="Helical" evidence="1">
    <location>
        <begin position="12"/>
        <end position="37"/>
    </location>
</feature>
<evidence type="ECO:0000313" key="7">
    <source>
        <dbReference type="Proteomes" id="UP000196118"/>
    </source>
</evidence>
<dbReference type="GeneID" id="33061542"/>
<reference evidence="4" key="5">
    <citation type="submission" date="2020-11" db="EMBL/GenBank/DDBJ databases">
        <title>Antibiotic susceptibility profiles of Pediococcus pentosaceus from various origins and their implications for the safety assessment of strains with food-technology applications.</title>
        <authorList>
            <person name="Shani N."/>
            <person name="Oberhaensli S."/>
            <person name="Arias E."/>
        </authorList>
    </citation>
    <scope>NUCLEOTIDE SEQUENCE</scope>
    <source>
        <strain evidence="5">FAM 19164</strain>
        <strain evidence="4">FAM 24207</strain>
    </source>
</reference>
<evidence type="ECO:0000313" key="8">
    <source>
        <dbReference type="Proteomes" id="UP000472573"/>
    </source>
</evidence>
<dbReference type="Proteomes" id="UP000196118">
    <property type="component" value="Chromosome"/>
</dbReference>
<reference evidence="3" key="2">
    <citation type="submission" date="2019-10" db="EMBL/GenBank/DDBJ databases">
        <authorList>
            <person name="Irmler S."/>
            <person name="Berthoud H."/>
            <person name="Roetschi A."/>
            <person name="Arias E."/>
            <person name="Shani N."/>
            <person name="Wuethrich D."/>
            <person name="Bruggmann R."/>
        </authorList>
    </citation>
    <scope>NUCLEOTIDE SEQUENCE</scope>
    <source>
        <strain evidence="3">FAM13073</strain>
    </source>
</reference>
<keyword evidence="1" id="KW-1133">Transmembrane helix</keyword>
<gene>
    <name evidence="3" type="ORF">GBO79_07110</name>
    <name evidence="4" type="ORF">ITQ90_04220</name>
    <name evidence="5" type="ORF">ITQ97_08575</name>
    <name evidence="6" type="ORF">PWB86_07530</name>
    <name evidence="2" type="ORF">S100892_00768</name>
</gene>
<name>A0A1Y0VMF6_PEDPE</name>
<reference evidence="8" key="4">
    <citation type="submission" date="2020-03" db="EMBL/GenBank/DDBJ databases">
        <title>SpeciesPrimer: A bioinformatics pipeline dedicated to the design of qPCR primers for the quantification of bacterial species.</title>
        <authorList>
            <person name="Dreier M."/>
            <person name="Berthoud H."/>
            <person name="Shani N."/>
            <person name="Wechsler D."/>
            <person name="Junier P."/>
        </authorList>
    </citation>
    <scope>NUCLEOTIDE SEQUENCE [LARGE SCALE GENOMIC DNA]</scope>
    <source>
        <strain evidence="8">FAM13073</strain>
    </source>
</reference>